<name>A0A1G7NT26_9SPHI</name>
<gene>
    <name evidence="1" type="ORF">SAMN05421827_101456</name>
</gene>
<keyword evidence="2" id="KW-1185">Reference proteome</keyword>
<dbReference type="AlphaFoldDB" id="A0A1G7NT26"/>
<evidence type="ECO:0000313" key="1">
    <source>
        <dbReference type="EMBL" id="SDF76390.1"/>
    </source>
</evidence>
<accession>A0A1G7NT26</accession>
<sequence length="90" mass="10342">MKLNGDEIAFLIHPRCKRGRYGQILNLTATNADQTRQSMMSITAESPTRMLNEIQKLVLPNHHEVKAKDVDLKRLGSILWLAQEKQPKDF</sequence>
<evidence type="ECO:0000313" key="2">
    <source>
        <dbReference type="Proteomes" id="UP000199643"/>
    </source>
</evidence>
<dbReference type="STRING" id="405671.SAMN05421827_101456"/>
<dbReference type="Pfam" id="PF05559">
    <property type="entry name" value="DUF763"/>
    <property type="match status" value="1"/>
</dbReference>
<protein>
    <submittedName>
        <fullName evidence="1">Uncharacterized protein</fullName>
    </submittedName>
</protein>
<organism evidence="1 2">
    <name type="scientific">Pedobacter terrae</name>
    <dbReference type="NCBI Taxonomy" id="405671"/>
    <lineage>
        <taxon>Bacteria</taxon>
        <taxon>Pseudomonadati</taxon>
        <taxon>Bacteroidota</taxon>
        <taxon>Sphingobacteriia</taxon>
        <taxon>Sphingobacteriales</taxon>
        <taxon>Sphingobacteriaceae</taxon>
        <taxon>Pedobacter</taxon>
    </lineage>
</organism>
<proteinExistence type="predicted"/>
<dbReference type="Proteomes" id="UP000199643">
    <property type="component" value="Unassembled WGS sequence"/>
</dbReference>
<dbReference type="EMBL" id="FNCH01000001">
    <property type="protein sequence ID" value="SDF76390.1"/>
    <property type="molecule type" value="Genomic_DNA"/>
</dbReference>
<reference evidence="2" key="1">
    <citation type="submission" date="2016-10" db="EMBL/GenBank/DDBJ databases">
        <authorList>
            <person name="Varghese N."/>
            <person name="Submissions S."/>
        </authorList>
    </citation>
    <scope>NUCLEOTIDE SEQUENCE [LARGE SCALE GENOMIC DNA]</scope>
    <source>
        <strain evidence="2">DSM 17933</strain>
    </source>
</reference>
<dbReference type="InterPro" id="IPR008482">
    <property type="entry name" value="DUF763"/>
</dbReference>